<protein>
    <recommendedName>
        <fullName evidence="3">N-acetyltransferase domain-containing protein</fullName>
    </recommendedName>
</protein>
<comment type="caution">
    <text evidence="1">The sequence shown here is derived from an EMBL/GenBank/DDBJ whole genome shotgun (WGS) entry which is preliminary data.</text>
</comment>
<dbReference type="EMBL" id="PDJD01000001">
    <property type="protein sequence ID" value="PFG21309.1"/>
    <property type="molecule type" value="Genomic_DNA"/>
</dbReference>
<accession>A0A2A9D637</accession>
<dbReference type="Gene3D" id="3.40.630.30">
    <property type="match status" value="1"/>
</dbReference>
<keyword evidence="2" id="KW-1185">Reference proteome</keyword>
<evidence type="ECO:0000313" key="2">
    <source>
        <dbReference type="Proteomes" id="UP000224915"/>
    </source>
</evidence>
<evidence type="ECO:0000313" key="1">
    <source>
        <dbReference type="EMBL" id="PFG21309.1"/>
    </source>
</evidence>
<sequence>MSTQPAPEPTITAAHHTSAAAAVPAVPETTVRRGTLVDVNAVVRLMRAGAAPVDINGDGILDGPHDEETAAAAARLALSHLSLESGDLWVAERGGRLVAASVWLPGDGRALSADTSHLLARELHLDDVSAAIGPGDHLRGEVEATATGVFAELLANRPRLVLASLTVATGEVDPREVIELARRVVHPVVHADESPVLAVAIDDARARLLRAVGFTTVSTVPLGELNAVWVGRAARPAPGRTPIRA</sequence>
<proteinExistence type="predicted"/>
<dbReference type="OrthoDB" id="4826704at2"/>
<gene>
    <name evidence="1" type="ORF">ATL40_2936</name>
</gene>
<evidence type="ECO:0008006" key="3">
    <source>
        <dbReference type="Google" id="ProtNLM"/>
    </source>
</evidence>
<reference evidence="1 2" key="1">
    <citation type="submission" date="2017-10" db="EMBL/GenBank/DDBJ databases">
        <title>Sequencing the genomes of 1000 actinobacteria strains.</title>
        <authorList>
            <person name="Klenk H.-P."/>
        </authorList>
    </citation>
    <scope>NUCLEOTIDE SEQUENCE [LARGE SCALE GENOMIC DNA]</scope>
    <source>
        <strain evidence="1 2">DSM 21801</strain>
    </source>
</reference>
<dbReference type="AlphaFoldDB" id="A0A2A9D637"/>
<organism evidence="1 2">
    <name type="scientific">Serinibacter salmoneus</name>
    <dbReference type="NCBI Taxonomy" id="556530"/>
    <lineage>
        <taxon>Bacteria</taxon>
        <taxon>Bacillati</taxon>
        <taxon>Actinomycetota</taxon>
        <taxon>Actinomycetes</taxon>
        <taxon>Micrococcales</taxon>
        <taxon>Beutenbergiaceae</taxon>
        <taxon>Serinibacter</taxon>
    </lineage>
</organism>
<dbReference type="RefSeq" id="WP_098470159.1">
    <property type="nucleotide sequence ID" value="NZ_PDJD01000001.1"/>
</dbReference>
<name>A0A2A9D637_9MICO</name>
<dbReference type="Proteomes" id="UP000224915">
    <property type="component" value="Unassembled WGS sequence"/>
</dbReference>